<gene>
    <name evidence="2" type="ORF">H9Q72_005349</name>
</gene>
<dbReference type="Proteomes" id="UP000750502">
    <property type="component" value="Unassembled WGS sequence"/>
</dbReference>
<feature type="transmembrane region" description="Helical" evidence="1">
    <location>
        <begin position="28"/>
        <end position="51"/>
    </location>
</feature>
<proteinExistence type="predicted"/>
<keyword evidence="1" id="KW-0472">Membrane</keyword>
<sequence>MANSNISAFLSLARRKEVEELPDFNTTYLILGICSGVSLLMMLIWSILICWRKRRLRDIEQGHELSTIEVRPR</sequence>
<dbReference type="AlphaFoldDB" id="A0A9P7HW02"/>
<accession>A0A9P7HW02</accession>
<keyword evidence="3" id="KW-1185">Reference proteome</keyword>
<dbReference type="EMBL" id="JADFTT010000151">
    <property type="protein sequence ID" value="KAG5766582.1"/>
    <property type="molecule type" value="Genomic_DNA"/>
</dbReference>
<evidence type="ECO:0000313" key="2">
    <source>
        <dbReference type="EMBL" id="KAG5766582.1"/>
    </source>
</evidence>
<name>A0A9P7HW02_9HYPO</name>
<comment type="caution">
    <text evidence="2">The sequence shown here is derived from an EMBL/GenBank/DDBJ whole genome shotgun (WGS) entry which is preliminary data.</text>
</comment>
<dbReference type="OrthoDB" id="5074476at2759"/>
<keyword evidence="1" id="KW-1133">Transmembrane helix</keyword>
<evidence type="ECO:0000313" key="3">
    <source>
        <dbReference type="Proteomes" id="UP000750502"/>
    </source>
</evidence>
<organism evidence="2 3">
    <name type="scientific">Fusarium xylarioides</name>
    <dbReference type="NCBI Taxonomy" id="221167"/>
    <lineage>
        <taxon>Eukaryota</taxon>
        <taxon>Fungi</taxon>
        <taxon>Dikarya</taxon>
        <taxon>Ascomycota</taxon>
        <taxon>Pezizomycotina</taxon>
        <taxon>Sordariomycetes</taxon>
        <taxon>Hypocreomycetidae</taxon>
        <taxon>Hypocreales</taxon>
        <taxon>Nectriaceae</taxon>
        <taxon>Fusarium</taxon>
        <taxon>Fusarium fujikuroi species complex</taxon>
    </lineage>
</organism>
<keyword evidence="1" id="KW-0812">Transmembrane</keyword>
<reference evidence="2" key="1">
    <citation type="journal article" date="2020" name="bioRxiv">
        <title>Historical genomics reveals the evolutionary mechanisms behind multiple outbreaks of the host-specific coffee wilt pathogen Fusarium xylarioides.</title>
        <authorList>
            <person name="Peck D."/>
            <person name="Nowell R.W."/>
            <person name="Flood J."/>
            <person name="Ryan M.J."/>
            <person name="Barraclough T.G."/>
        </authorList>
    </citation>
    <scope>NUCLEOTIDE SEQUENCE</scope>
    <source>
        <strain evidence="2">IMI 127659i</strain>
    </source>
</reference>
<protein>
    <submittedName>
        <fullName evidence="2">Uncharacterized protein</fullName>
    </submittedName>
</protein>
<evidence type="ECO:0000256" key="1">
    <source>
        <dbReference type="SAM" id="Phobius"/>
    </source>
</evidence>
<reference evidence="2" key="2">
    <citation type="submission" date="2020-10" db="EMBL/GenBank/DDBJ databases">
        <authorList>
            <person name="Peck L.D."/>
            <person name="Nowell R.W."/>
            <person name="Flood J."/>
            <person name="Ryan M.J."/>
            <person name="Barraclough T.G."/>
        </authorList>
    </citation>
    <scope>NUCLEOTIDE SEQUENCE</scope>
    <source>
        <strain evidence="2">IMI 127659i</strain>
    </source>
</reference>